<accession>A0AAW1CQZ3</accession>
<feature type="domain" description="Asn/Gln amidotransferase" evidence="9">
    <location>
        <begin position="368"/>
        <end position="518"/>
    </location>
</feature>
<dbReference type="Pfam" id="PF02637">
    <property type="entry name" value="GatB_Yqey"/>
    <property type="match status" value="1"/>
</dbReference>
<dbReference type="EMBL" id="JAPXFL010000011">
    <property type="protein sequence ID" value="KAK9499263.1"/>
    <property type="molecule type" value="Genomic_DNA"/>
</dbReference>
<dbReference type="SUPFAM" id="SSF89095">
    <property type="entry name" value="GatB/YqeY motif"/>
    <property type="match status" value="1"/>
</dbReference>
<dbReference type="GO" id="GO:0070681">
    <property type="term" value="P:glutaminyl-tRNAGln biosynthesis via transamidation"/>
    <property type="evidence" value="ECO:0007669"/>
    <property type="project" value="UniProtKB-UniRule"/>
</dbReference>
<keyword evidence="2 8" id="KW-0436">Ligase</keyword>
<protein>
    <recommendedName>
        <fullName evidence="8">Glutamyl-tRNA(Gln) amidotransferase subunit B, mitochondrial</fullName>
        <shortName evidence="8">Glu-AdT subunit B</shortName>
        <ecNumber evidence="8">6.3.5.-</ecNumber>
    </recommendedName>
</protein>
<dbReference type="NCBIfam" id="TIGR00133">
    <property type="entry name" value="gatB"/>
    <property type="match status" value="1"/>
</dbReference>
<evidence type="ECO:0000256" key="1">
    <source>
        <dbReference type="ARBA" id="ARBA00005306"/>
    </source>
</evidence>
<dbReference type="InterPro" id="IPR004413">
    <property type="entry name" value="GatB"/>
</dbReference>
<evidence type="ECO:0000259" key="9">
    <source>
        <dbReference type="SMART" id="SM00845"/>
    </source>
</evidence>
<keyword evidence="11" id="KW-1185">Reference proteome</keyword>
<dbReference type="GO" id="GO:0032543">
    <property type="term" value="P:mitochondrial translation"/>
    <property type="evidence" value="ECO:0007669"/>
    <property type="project" value="UniProtKB-UniRule"/>
</dbReference>
<comment type="subunit">
    <text evidence="8">Subunit of the heterotrimeric GatCAB amidotransferase (AdT) complex, composed of A, B and C subunits.</text>
</comment>
<dbReference type="PANTHER" id="PTHR11659">
    <property type="entry name" value="GLUTAMYL-TRNA GLN AMIDOTRANSFERASE SUBUNIT B MITOCHONDRIAL AND PROKARYOTIC PET112-RELATED"/>
    <property type="match status" value="1"/>
</dbReference>
<dbReference type="EC" id="6.3.5.-" evidence="8"/>
<evidence type="ECO:0000256" key="3">
    <source>
        <dbReference type="ARBA" id="ARBA00022741"/>
    </source>
</evidence>
<evidence type="ECO:0000256" key="4">
    <source>
        <dbReference type="ARBA" id="ARBA00022840"/>
    </source>
</evidence>
<dbReference type="InterPro" id="IPR017959">
    <property type="entry name" value="Asn/Gln-tRNA_amidoTrfase_suB/E"/>
</dbReference>
<dbReference type="NCBIfam" id="NF004012">
    <property type="entry name" value="PRK05477.1-2"/>
    <property type="match status" value="1"/>
</dbReference>
<dbReference type="SMART" id="SM00845">
    <property type="entry name" value="GatB_Yqey"/>
    <property type="match status" value="1"/>
</dbReference>
<keyword evidence="5 8" id="KW-0648">Protein biosynthesis</keyword>
<evidence type="ECO:0000256" key="6">
    <source>
        <dbReference type="ARBA" id="ARBA00047380"/>
    </source>
</evidence>
<proteinExistence type="inferred from homology"/>
<dbReference type="InterPro" id="IPR018027">
    <property type="entry name" value="Asn/Gln_amidotransferase"/>
</dbReference>
<dbReference type="GO" id="GO:0005524">
    <property type="term" value="F:ATP binding"/>
    <property type="evidence" value="ECO:0007669"/>
    <property type="project" value="UniProtKB-KW"/>
</dbReference>
<dbReference type="InterPro" id="IPR014746">
    <property type="entry name" value="Gln_synth/guanido_kin_cat_dom"/>
</dbReference>
<reference evidence="10 11" key="1">
    <citation type="submission" date="2022-12" db="EMBL/GenBank/DDBJ databases">
        <title>Chromosome-level genome assembly of true bugs.</title>
        <authorList>
            <person name="Ma L."/>
            <person name="Li H."/>
        </authorList>
    </citation>
    <scope>NUCLEOTIDE SEQUENCE [LARGE SCALE GENOMIC DNA]</scope>
    <source>
        <strain evidence="10">Lab_2022b</strain>
    </source>
</reference>
<dbReference type="Gene3D" id="1.10.10.410">
    <property type="match status" value="1"/>
</dbReference>
<dbReference type="InterPro" id="IPR023168">
    <property type="entry name" value="GatB_Yqey_C_2"/>
</dbReference>
<dbReference type="AlphaFoldDB" id="A0AAW1CQZ3"/>
<sequence length="522" mass="58626">MLPLKLWTKIQIKTTLLFRNYSSSKVTGKWISVVGLEVHAQINTSSKLFSGASTLFGASPNSNVAYFDAALPGTLPVLNKQCVEMGLLTALALSCKVNEVSMFDRKHYFYSDLPAGYQITQQRFPLAQEGLLKFQVFNPSKHKIPYKKSSKLKQIQLEQDSGKSLHDEEAQRSLIDLNRAGIPLMELVFEPDLSDGEEAAALVKELILIFSKINTCSCKMEEGALRVDANISIHKKGEPLGIRTEVKNIGSIRGVANAVDFEIQRQVDLIESGGCVINETRSWDPLSSRTLPMRDKEVKQDYRFMPEPNLPPLRINIGKENIKGLINVEEIRENLPELPEITREKLKEKYNLPMDLIINLVNEEKLLKLFLDILSDKSLRKPKIVGNILCIELLTLVNKELITLDDRKFTAKNLGEIIDLIENGEINLVTARKVMEEIATGSPLSPVEIVDKSGLKQISDPKQLYLICKNTIERNPKIVLQYKSGKTKVFSALLGIIAKETQNKANMKIISDMLKDILDKDS</sequence>
<dbReference type="SUPFAM" id="SSF55931">
    <property type="entry name" value="Glutamine synthetase/guanido kinase"/>
    <property type="match status" value="1"/>
</dbReference>
<comment type="subcellular location">
    <subcellularLocation>
        <location evidence="8">Mitochondrion</location>
    </subcellularLocation>
</comment>
<name>A0AAW1CQZ3_9HEMI</name>
<dbReference type="FunFam" id="1.10.10.410:FF:000001">
    <property type="entry name" value="Aspartyl/glutamyl-tRNA(Asn/Gln) amidotransferase subunit B"/>
    <property type="match status" value="1"/>
</dbReference>
<dbReference type="NCBIfam" id="NF004014">
    <property type="entry name" value="PRK05477.1-4"/>
    <property type="match status" value="1"/>
</dbReference>
<dbReference type="Pfam" id="PF02934">
    <property type="entry name" value="GatB_N"/>
    <property type="match status" value="1"/>
</dbReference>
<evidence type="ECO:0000256" key="7">
    <source>
        <dbReference type="ARBA" id="ARBA00047913"/>
    </source>
</evidence>
<evidence type="ECO:0000256" key="2">
    <source>
        <dbReference type="ARBA" id="ARBA00022598"/>
    </source>
</evidence>
<dbReference type="HAMAP" id="MF_00121">
    <property type="entry name" value="GatB"/>
    <property type="match status" value="1"/>
</dbReference>
<dbReference type="GO" id="GO:0030956">
    <property type="term" value="C:glutamyl-tRNA(Gln) amidotransferase complex"/>
    <property type="evidence" value="ECO:0007669"/>
    <property type="project" value="UniProtKB-UniRule"/>
</dbReference>
<evidence type="ECO:0000313" key="11">
    <source>
        <dbReference type="Proteomes" id="UP001461498"/>
    </source>
</evidence>
<keyword evidence="8" id="KW-0496">Mitochondrion</keyword>
<dbReference type="Proteomes" id="UP001461498">
    <property type="component" value="Unassembled WGS sequence"/>
</dbReference>
<comment type="catalytic activity">
    <reaction evidence="7 8">
        <text>L-glutamyl-tRNA(Gln) + L-glutamine + ATP + H2O = L-glutaminyl-tRNA(Gln) + L-glutamate + ADP + phosphate + H(+)</text>
        <dbReference type="Rhea" id="RHEA:17521"/>
        <dbReference type="Rhea" id="RHEA-COMP:9681"/>
        <dbReference type="Rhea" id="RHEA-COMP:9684"/>
        <dbReference type="ChEBI" id="CHEBI:15377"/>
        <dbReference type="ChEBI" id="CHEBI:15378"/>
        <dbReference type="ChEBI" id="CHEBI:29985"/>
        <dbReference type="ChEBI" id="CHEBI:30616"/>
        <dbReference type="ChEBI" id="CHEBI:43474"/>
        <dbReference type="ChEBI" id="CHEBI:58359"/>
        <dbReference type="ChEBI" id="CHEBI:78520"/>
        <dbReference type="ChEBI" id="CHEBI:78521"/>
        <dbReference type="ChEBI" id="CHEBI:456216"/>
    </reaction>
</comment>
<keyword evidence="4 8" id="KW-0067">ATP-binding</keyword>
<comment type="similarity">
    <text evidence="1 8">Belongs to the GatB/GatE family. GatB subfamily.</text>
</comment>
<evidence type="ECO:0000256" key="5">
    <source>
        <dbReference type="ARBA" id="ARBA00022917"/>
    </source>
</evidence>
<dbReference type="InterPro" id="IPR003789">
    <property type="entry name" value="Asn/Gln_tRNA_amidoTrase-B-like"/>
</dbReference>
<evidence type="ECO:0000313" key="10">
    <source>
        <dbReference type="EMBL" id="KAK9499263.1"/>
    </source>
</evidence>
<comment type="caution">
    <text evidence="10">The sequence shown here is derived from an EMBL/GenBank/DDBJ whole genome shotgun (WGS) entry which is preliminary data.</text>
</comment>
<dbReference type="GO" id="GO:0050567">
    <property type="term" value="F:glutaminyl-tRNA synthase (glutamine-hydrolyzing) activity"/>
    <property type="evidence" value="ECO:0007669"/>
    <property type="project" value="UniProtKB-UniRule"/>
</dbReference>
<organism evidence="10 11">
    <name type="scientific">Rhynocoris fuscipes</name>
    <dbReference type="NCBI Taxonomy" id="488301"/>
    <lineage>
        <taxon>Eukaryota</taxon>
        <taxon>Metazoa</taxon>
        <taxon>Ecdysozoa</taxon>
        <taxon>Arthropoda</taxon>
        <taxon>Hexapoda</taxon>
        <taxon>Insecta</taxon>
        <taxon>Pterygota</taxon>
        <taxon>Neoptera</taxon>
        <taxon>Paraneoptera</taxon>
        <taxon>Hemiptera</taxon>
        <taxon>Heteroptera</taxon>
        <taxon>Panheteroptera</taxon>
        <taxon>Cimicomorpha</taxon>
        <taxon>Reduviidae</taxon>
        <taxon>Harpactorinae</taxon>
        <taxon>Harpactorini</taxon>
        <taxon>Rhynocoris</taxon>
    </lineage>
</organism>
<dbReference type="InterPro" id="IPR006075">
    <property type="entry name" value="Asn/Gln-tRNA_Trfase_suB/E_cat"/>
</dbReference>
<dbReference type="PANTHER" id="PTHR11659:SF0">
    <property type="entry name" value="GLUTAMYL-TRNA(GLN) AMIDOTRANSFERASE SUBUNIT B, MITOCHONDRIAL"/>
    <property type="match status" value="1"/>
</dbReference>
<comment type="function">
    <text evidence="8">Allows the formation of correctly charged Gln-tRNA(Gln) through the transamidation of misacylated Glu-tRNA(Gln) in the mitochondria. The reaction takes place in the presence of glutamine and ATP through an activated gamma-phospho-Glu-tRNA(Gln).</text>
</comment>
<comment type="catalytic activity">
    <reaction evidence="6">
        <text>L-aspartyl-tRNA(Asn) + L-glutamine + ATP + H2O = L-asparaginyl-tRNA(Asn) + L-glutamate + ADP + phosphate + 2 H(+)</text>
        <dbReference type="Rhea" id="RHEA:14513"/>
        <dbReference type="Rhea" id="RHEA-COMP:9674"/>
        <dbReference type="Rhea" id="RHEA-COMP:9677"/>
        <dbReference type="ChEBI" id="CHEBI:15377"/>
        <dbReference type="ChEBI" id="CHEBI:15378"/>
        <dbReference type="ChEBI" id="CHEBI:29985"/>
        <dbReference type="ChEBI" id="CHEBI:30616"/>
        <dbReference type="ChEBI" id="CHEBI:43474"/>
        <dbReference type="ChEBI" id="CHEBI:58359"/>
        <dbReference type="ChEBI" id="CHEBI:78515"/>
        <dbReference type="ChEBI" id="CHEBI:78516"/>
        <dbReference type="ChEBI" id="CHEBI:456216"/>
    </reaction>
</comment>
<gene>
    <name evidence="10" type="ORF">O3M35_002332</name>
</gene>
<keyword evidence="3 8" id="KW-0547">Nucleotide-binding</keyword>
<dbReference type="GO" id="GO:0005739">
    <property type="term" value="C:mitochondrion"/>
    <property type="evidence" value="ECO:0007669"/>
    <property type="project" value="UniProtKB-SubCell"/>
</dbReference>
<evidence type="ECO:0000256" key="8">
    <source>
        <dbReference type="HAMAP-Rule" id="MF_03147"/>
    </source>
</evidence>